<dbReference type="PROSITE" id="PS51782">
    <property type="entry name" value="LYSM"/>
    <property type="match status" value="3"/>
</dbReference>
<gene>
    <name evidence="2" type="ORF">DPPLL_21420</name>
</gene>
<dbReference type="Pfam" id="PF01476">
    <property type="entry name" value="LysM"/>
    <property type="match status" value="3"/>
</dbReference>
<dbReference type="Gene3D" id="3.10.350.10">
    <property type="entry name" value="LysM domain"/>
    <property type="match status" value="3"/>
</dbReference>
<evidence type="ECO:0000259" key="1">
    <source>
        <dbReference type="PROSITE" id="PS51782"/>
    </source>
</evidence>
<dbReference type="RefSeq" id="WP_284151190.1">
    <property type="nucleotide sequence ID" value="NZ_AP025516.1"/>
</dbReference>
<reference evidence="2 3" key="1">
    <citation type="submission" date="2022-01" db="EMBL/GenBank/DDBJ databases">
        <title>Desulfofustis limnae sp. nov., a novel mesophilic sulfate-reducing bacterium isolated from marsh soil.</title>
        <authorList>
            <person name="Watanabe M."/>
            <person name="Takahashi A."/>
            <person name="Kojima H."/>
            <person name="Fukui M."/>
        </authorList>
    </citation>
    <scope>NUCLEOTIDE SEQUENCE [LARGE SCALE GENOMIC DNA]</scope>
    <source>
        <strain evidence="2 3">PPLL</strain>
    </source>
</reference>
<dbReference type="PANTHER" id="PTHR33734">
    <property type="entry name" value="LYSM DOMAIN-CONTAINING GPI-ANCHORED PROTEIN 2"/>
    <property type="match status" value="1"/>
</dbReference>
<proteinExistence type="predicted"/>
<protein>
    <recommendedName>
        <fullName evidence="1">LysM domain-containing protein</fullName>
    </recommendedName>
</protein>
<dbReference type="PANTHER" id="PTHR33734:SF22">
    <property type="entry name" value="MEMBRANE-BOUND LYTIC MUREIN TRANSGLYCOSYLASE D"/>
    <property type="match status" value="1"/>
</dbReference>
<feature type="domain" description="LysM" evidence="1">
    <location>
        <begin position="538"/>
        <end position="581"/>
    </location>
</feature>
<feature type="domain" description="LysM" evidence="1">
    <location>
        <begin position="445"/>
        <end position="489"/>
    </location>
</feature>
<feature type="domain" description="LysM" evidence="1">
    <location>
        <begin position="377"/>
        <end position="420"/>
    </location>
</feature>
<dbReference type="EMBL" id="AP025516">
    <property type="protein sequence ID" value="BDD87777.1"/>
    <property type="molecule type" value="Genomic_DNA"/>
</dbReference>
<organism evidence="2 3">
    <name type="scientific">Desulfofustis limnaeus</name>
    <dbReference type="NCBI Taxonomy" id="2740163"/>
    <lineage>
        <taxon>Bacteria</taxon>
        <taxon>Pseudomonadati</taxon>
        <taxon>Thermodesulfobacteriota</taxon>
        <taxon>Desulfobulbia</taxon>
        <taxon>Desulfobulbales</taxon>
        <taxon>Desulfocapsaceae</taxon>
        <taxon>Desulfofustis</taxon>
    </lineage>
</organism>
<dbReference type="Gene3D" id="1.10.530.10">
    <property type="match status" value="1"/>
</dbReference>
<dbReference type="CDD" id="cd00118">
    <property type="entry name" value="LysM"/>
    <property type="match status" value="3"/>
</dbReference>
<dbReference type="SUPFAM" id="SSF53955">
    <property type="entry name" value="Lysozyme-like"/>
    <property type="match status" value="1"/>
</dbReference>
<dbReference type="Pfam" id="PF01464">
    <property type="entry name" value="SLT"/>
    <property type="match status" value="1"/>
</dbReference>
<accession>A0ABM7WA57</accession>
<evidence type="ECO:0000313" key="3">
    <source>
        <dbReference type="Proteomes" id="UP000830055"/>
    </source>
</evidence>
<name>A0ABM7WA57_9BACT</name>
<dbReference type="Proteomes" id="UP000830055">
    <property type="component" value="Chromosome"/>
</dbReference>
<dbReference type="SMART" id="SM00257">
    <property type="entry name" value="LysM"/>
    <property type="match status" value="3"/>
</dbReference>
<dbReference type="InterPro" id="IPR018392">
    <property type="entry name" value="LysM"/>
</dbReference>
<sequence>MAGNGTYLAMNRHMQQRPALNCILPTLFFLILLISSGCSVKDNLTWLDNGIFSPEETSMAEQDPDLQPVAVESEICLDQELEALASTGTWESPQTPHLTTAAEAQKPAEIQYDFPVVVNRQVEMYLDLFQGKLRPYFSQWLSRSGRYLPMIHAELEAAGLPLDLAYLSMIESGFSQRALSRAKAVGLWQFMAGTGRDYGLSVSRYLDERRDAEKSTRAAVSYLKHLYNEFGDWYLAVAAYNGGPGTMRNAMKRTGCADFWRIAQSNHLHLETKRYVPKLIAAIIISKDPERYGFTNIAYEPPLTYETLAVGPGLDFQAAALLTGSDTSLLKQLNQELLSGKTPLDCEQYELKIPTGTREVAERNLPRLHTVASTDYKTHIVQKNETLSQICRKYNINTTTLLKVNNLTSNKLQIGKRLRIPYRTIAYRLLPEGIDPRSAAGDALVMHTVKRGETVSKISRQYQVPPELIVSWNGLSSAHQITAGQQLALYLGGSDAGSGAQEVQSASRDDRTDEARVMVLAATKKLPPEQEKPVDSARWYKVRNGDSLWTIARRFNTSPNDIKKWNNLKSNVIHPGHRLKLIDV</sequence>
<dbReference type="SUPFAM" id="SSF54106">
    <property type="entry name" value="LysM domain"/>
    <property type="match status" value="3"/>
</dbReference>
<dbReference type="CDD" id="cd16894">
    <property type="entry name" value="MltD-like"/>
    <property type="match status" value="1"/>
</dbReference>
<dbReference type="InterPro" id="IPR036779">
    <property type="entry name" value="LysM_dom_sf"/>
</dbReference>
<keyword evidence="3" id="KW-1185">Reference proteome</keyword>
<dbReference type="InterPro" id="IPR023346">
    <property type="entry name" value="Lysozyme-like_dom_sf"/>
</dbReference>
<dbReference type="InterPro" id="IPR008258">
    <property type="entry name" value="Transglycosylase_SLT_dom_1"/>
</dbReference>
<evidence type="ECO:0000313" key="2">
    <source>
        <dbReference type="EMBL" id="BDD87777.1"/>
    </source>
</evidence>